<dbReference type="SUPFAM" id="SSF56112">
    <property type="entry name" value="Protein kinase-like (PK-like)"/>
    <property type="match status" value="1"/>
</dbReference>
<gene>
    <name evidence="2" type="ORF">Ljor_2523</name>
</gene>
<dbReference type="EMBL" id="LNYJ01000011">
    <property type="protein sequence ID" value="KTD18217.1"/>
    <property type="molecule type" value="Genomic_DNA"/>
</dbReference>
<feature type="domain" description="Aminoglycoside phosphotransferase" evidence="1">
    <location>
        <begin position="37"/>
        <end position="184"/>
    </location>
</feature>
<dbReference type="AlphaFoldDB" id="A0A0W0VEZ5"/>
<dbReference type="Proteomes" id="UP000055035">
    <property type="component" value="Unassembled WGS sequence"/>
</dbReference>
<dbReference type="PATRIC" id="fig|456.5.peg.2712"/>
<reference evidence="2 3" key="1">
    <citation type="submission" date="2015-11" db="EMBL/GenBank/DDBJ databases">
        <title>Genomic analysis of 38 Legionella species identifies large and diverse effector repertoires.</title>
        <authorList>
            <person name="Burstein D."/>
            <person name="Amaro F."/>
            <person name="Zusman T."/>
            <person name="Lifshitz Z."/>
            <person name="Cohen O."/>
            <person name="Gilbert J.A."/>
            <person name="Pupko T."/>
            <person name="Shuman H.A."/>
            <person name="Segal G."/>
        </authorList>
    </citation>
    <scope>NUCLEOTIDE SEQUENCE [LARGE SCALE GENOMIC DNA]</scope>
    <source>
        <strain evidence="2 3">BL-540</strain>
    </source>
</reference>
<keyword evidence="2" id="KW-0808">Transferase</keyword>
<dbReference type="InterPro" id="IPR011009">
    <property type="entry name" value="Kinase-like_dom_sf"/>
</dbReference>
<comment type="caution">
    <text evidence="2">The sequence shown here is derived from an EMBL/GenBank/DDBJ whole genome shotgun (WGS) entry which is preliminary data.</text>
</comment>
<organism evidence="2 3">
    <name type="scientific">Legionella jordanis</name>
    <dbReference type="NCBI Taxonomy" id="456"/>
    <lineage>
        <taxon>Bacteria</taxon>
        <taxon>Pseudomonadati</taxon>
        <taxon>Pseudomonadota</taxon>
        <taxon>Gammaproteobacteria</taxon>
        <taxon>Legionellales</taxon>
        <taxon>Legionellaceae</taxon>
        <taxon>Legionella</taxon>
    </lineage>
</organism>
<name>A0A0W0VEZ5_9GAMM</name>
<dbReference type="Pfam" id="PF01636">
    <property type="entry name" value="APH"/>
    <property type="match status" value="1"/>
</dbReference>
<dbReference type="InterPro" id="IPR002575">
    <property type="entry name" value="Aminoglycoside_PTrfase"/>
</dbReference>
<accession>A0A0W0VEZ5</accession>
<dbReference type="Gene3D" id="3.90.1200.10">
    <property type="match status" value="1"/>
</dbReference>
<evidence type="ECO:0000259" key="1">
    <source>
        <dbReference type="Pfam" id="PF01636"/>
    </source>
</evidence>
<evidence type="ECO:0000313" key="3">
    <source>
        <dbReference type="Proteomes" id="UP000055035"/>
    </source>
</evidence>
<proteinExistence type="predicted"/>
<sequence length="255" mass="28908">MGTLDPLQIVSSNLLAETISARIACTIAGKPTAMPSQALPALVIPYCEGEVLAKLNGQQAFKLGYLLAQLHALNLPPLKESKAFPKIHLPKGKSVPMWVLKMMEQCNSKLQFEENCWVVSHRDMHLNNIIWQDSNTPHLIDWESAGLIHPFVELIGLASNASGLAQCQFDADLFRSTLEGYGSLNQRLPPAQMPLWELSAYSWLLWYVFVLEEGQFNEAERTLQSLDFIMKKTKDLIDIYKQMECHFHRKQVNTR</sequence>
<dbReference type="STRING" id="456.Ljor_2523"/>
<evidence type="ECO:0000313" key="2">
    <source>
        <dbReference type="EMBL" id="KTD18217.1"/>
    </source>
</evidence>
<dbReference type="GO" id="GO:0016740">
    <property type="term" value="F:transferase activity"/>
    <property type="evidence" value="ECO:0007669"/>
    <property type="project" value="UniProtKB-KW"/>
</dbReference>
<keyword evidence="3" id="KW-1185">Reference proteome</keyword>
<protein>
    <submittedName>
        <fullName evidence="2">Putative aminoglycoside phosphotransferase</fullName>
    </submittedName>
</protein>